<evidence type="ECO:0000313" key="2">
    <source>
        <dbReference type="Proteomes" id="UP000007803"/>
    </source>
</evidence>
<name>E0UTK8_SULAO</name>
<dbReference type="AlphaFoldDB" id="E0UTK8"/>
<gene>
    <name evidence="1" type="ordered locus">Saut_0190</name>
</gene>
<proteinExistence type="predicted"/>
<dbReference type="KEGG" id="sua:Saut_0190"/>
<reference evidence="2" key="1">
    <citation type="journal article" date="2010" name="Stand. Genomic Sci.">
        <title>Complete genome sequence of Sulfurimonas autotrophica type strain (OK10).</title>
        <authorList>
            <person name="Sikorski J."/>
            <person name="Munk C."/>
            <person name="Lapidus A."/>
            <person name="Djao O."/>
            <person name="Lucas S."/>
            <person name="Glavina Del Rio T."/>
            <person name="Nolan M."/>
            <person name="Tice H."/>
            <person name="Han C."/>
            <person name="Cheng J."/>
            <person name="Tapia R."/>
            <person name="Goodwin L."/>
            <person name="Pitluck S."/>
            <person name="Liolios K."/>
            <person name="Ivanova N."/>
            <person name="Mavromatis K."/>
            <person name="Mikhailova N."/>
            <person name="Pati A."/>
            <person name="Sims D."/>
            <person name="Meincke L."/>
            <person name="Brettin T."/>
            <person name="Detter J."/>
            <person name="Chen A."/>
            <person name="Palaniappan K."/>
            <person name="Land M."/>
            <person name="Hauser L."/>
            <person name="Chang Y."/>
            <person name="Jeffries C."/>
            <person name="Rohde M."/>
            <person name="Lang E."/>
            <person name="Spring S."/>
            <person name="Goker M."/>
            <person name="Woyke T."/>
            <person name="Bristow J."/>
            <person name="Eisen J."/>
            <person name="Markowitz V."/>
            <person name="Hugenholtz P."/>
            <person name="Kyrpides N."/>
            <person name="Klenk H."/>
        </authorList>
    </citation>
    <scope>NUCLEOTIDE SEQUENCE [LARGE SCALE GENOMIC DNA]</scope>
    <source>
        <strain evidence="2">ATCC BAA-671 / DSM 16294 / JCM 11897 / OK10</strain>
    </source>
</reference>
<dbReference type="EMBL" id="CP002205">
    <property type="protein sequence ID" value="ADN08239.1"/>
    <property type="molecule type" value="Genomic_DNA"/>
</dbReference>
<protein>
    <submittedName>
        <fullName evidence="1">Uncharacterized protein</fullName>
    </submittedName>
</protein>
<sequence>MKLEEIIMKLFGFSRPTYFKKKREQLPIMVLLEQYFSKQELEEFVKNNQIKKFELIKNMNFEELKNKINQPNRDFTQAVHINRLLNSTFNTKALAYLYFLLEKYDIKDSADLYKFNIKKDQEHFFIRFMSDWFHDEKANVLSFARNRKEFNEYSELYLMKEEINFIFQNKEVFISSVHKILQQKLKKGV</sequence>
<dbReference type="HOGENOM" id="CLU_1433796_0_0_7"/>
<dbReference type="OrthoDB" id="5349376at2"/>
<evidence type="ECO:0000313" key="1">
    <source>
        <dbReference type="EMBL" id="ADN08239.1"/>
    </source>
</evidence>
<keyword evidence="2" id="KW-1185">Reference proteome</keyword>
<dbReference type="RefSeq" id="WP_013325995.1">
    <property type="nucleotide sequence ID" value="NC_014506.1"/>
</dbReference>
<dbReference type="STRING" id="563040.Saut_0190"/>
<accession>E0UTK8</accession>
<dbReference type="Proteomes" id="UP000007803">
    <property type="component" value="Chromosome"/>
</dbReference>
<organism evidence="1 2">
    <name type="scientific">Sulfurimonas autotrophica (strain ATCC BAA-671 / DSM 16294 / JCM 11897 / OK10)</name>
    <dbReference type="NCBI Taxonomy" id="563040"/>
    <lineage>
        <taxon>Bacteria</taxon>
        <taxon>Pseudomonadati</taxon>
        <taxon>Campylobacterota</taxon>
        <taxon>Epsilonproteobacteria</taxon>
        <taxon>Campylobacterales</taxon>
        <taxon>Sulfurimonadaceae</taxon>
        <taxon>Sulfurimonas</taxon>
    </lineage>
</organism>